<evidence type="ECO:0000313" key="3">
    <source>
        <dbReference type="EMBL" id="MBY4797047.1"/>
    </source>
</evidence>
<dbReference type="RefSeq" id="WP_222198760.1">
    <property type="nucleotide sequence ID" value="NZ_JAIMFO010000004.1"/>
</dbReference>
<dbReference type="SMART" id="SM01061">
    <property type="entry name" value="CAT_RBD"/>
    <property type="match status" value="1"/>
</dbReference>
<dbReference type="Pfam" id="PF03123">
    <property type="entry name" value="CAT_RBD"/>
    <property type="match status" value="1"/>
</dbReference>
<dbReference type="Gene3D" id="2.30.24.10">
    <property type="entry name" value="CAT RNA-binding domain"/>
    <property type="match status" value="1"/>
</dbReference>
<dbReference type="EMBL" id="JAIMFO010000004">
    <property type="protein sequence ID" value="MBY4797047.1"/>
    <property type="molecule type" value="Genomic_DNA"/>
</dbReference>
<proteinExistence type="predicted"/>
<dbReference type="InterPro" id="IPR036634">
    <property type="entry name" value="PRD_sf"/>
</dbReference>
<comment type="caution">
    <text evidence="3">The sequence shown here is derived from an EMBL/GenBank/DDBJ whole genome shotgun (WGS) entry which is preliminary data.</text>
</comment>
<keyword evidence="4" id="KW-1185">Reference proteome</keyword>
<reference evidence="3 4" key="1">
    <citation type="submission" date="2021-08" db="EMBL/GenBank/DDBJ databases">
        <title>Collinsella faecalis sp. nov. isolated from swine faeces.</title>
        <authorList>
            <person name="Oh B.S."/>
            <person name="Lee J.H."/>
        </authorList>
    </citation>
    <scope>NUCLEOTIDE SEQUENCE [LARGE SCALE GENOMIC DNA]</scope>
    <source>
        <strain evidence="3 4">AGMB00827</strain>
    </source>
</reference>
<dbReference type="SUPFAM" id="SSF50151">
    <property type="entry name" value="SacY-like RNA-binding domain"/>
    <property type="match status" value="1"/>
</dbReference>
<dbReference type="Pfam" id="PF00874">
    <property type="entry name" value="PRD"/>
    <property type="match status" value="2"/>
</dbReference>
<dbReference type="PANTHER" id="PTHR30185:SF15">
    <property type="entry name" value="CRYPTIC BETA-GLUCOSIDE BGL OPERON ANTITERMINATOR"/>
    <property type="match status" value="1"/>
</dbReference>
<evidence type="ECO:0000259" key="2">
    <source>
        <dbReference type="PROSITE" id="PS51372"/>
    </source>
</evidence>
<sequence>MLTIVKVLNNNFALAVDEAGRDCIAMGKGIAFGRRFGDEIDPEKVERLFTQHVPELSRRLVDLAPLVPEEYFDAARDIVDHARLRLGHELDDGIYLALADHIHFAVERAQSGIMVTNHLTFEIGMVYPEEFECAQTARAFLERIFDVSLPADEAAFIALHFVNAGTGVGMEGTAEMARIVHRAVSIVSEMLEIELDRESLAYYRFMVHLRFFAQRVVGGASCDSAPLPEDRRLIAMVQHEYRDAAACAEAVAEFVECEHNEVVPPTERMYLAMHIERLRSGGLSARREGDP</sequence>
<evidence type="ECO:0000313" key="4">
    <source>
        <dbReference type="Proteomes" id="UP000700908"/>
    </source>
</evidence>
<evidence type="ECO:0000256" key="1">
    <source>
        <dbReference type="ARBA" id="ARBA00022737"/>
    </source>
</evidence>
<dbReference type="InterPro" id="IPR036650">
    <property type="entry name" value="CAT_RNA-bd_dom_sf"/>
</dbReference>
<feature type="domain" description="PRD" evidence="2">
    <location>
        <begin position="66"/>
        <end position="171"/>
    </location>
</feature>
<dbReference type="SUPFAM" id="SSF63520">
    <property type="entry name" value="PTS-regulatory domain, PRD"/>
    <property type="match status" value="2"/>
</dbReference>
<feature type="domain" description="PRD" evidence="2">
    <location>
        <begin position="172"/>
        <end position="285"/>
    </location>
</feature>
<dbReference type="Proteomes" id="UP000700908">
    <property type="component" value="Unassembled WGS sequence"/>
</dbReference>
<dbReference type="Gene3D" id="1.10.1790.10">
    <property type="entry name" value="PRD domain"/>
    <property type="match status" value="2"/>
</dbReference>
<name>A0ABS7MIH1_9ACTN</name>
<organism evidence="3 4">
    <name type="scientific">Collinsella ureilytica</name>
    <dbReference type="NCBI Taxonomy" id="2869515"/>
    <lineage>
        <taxon>Bacteria</taxon>
        <taxon>Bacillati</taxon>
        <taxon>Actinomycetota</taxon>
        <taxon>Coriobacteriia</taxon>
        <taxon>Coriobacteriales</taxon>
        <taxon>Coriobacteriaceae</taxon>
        <taxon>Collinsella</taxon>
    </lineage>
</organism>
<dbReference type="InterPro" id="IPR004341">
    <property type="entry name" value="CAT_RNA-bd_dom"/>
</dbReference>
<keyword evidence="1" id="KW-0677">Repeat</keyword>
<protein>
    <submittedName>
        <fullName evidence="3">PRD domain-containing protein</fullName>
    </submittedName>
</protein>
<dbReference type="InterPro" id="IPR050661">
    <property type="entry name" value="BglG_antiterminators"/>
</dbReference>
<gene>
    <name evidence="3" type="ORF">K6V98_01545</name>
</gene>
<dbReference type="InterPro" id="IPR011608">
    <property type="entry name" value="PRD"/>
</dbReference>
<dbReference type="PROSITE" id="PS51372">
    <property type="entry name" value="PRD_2"/>
    <property type="match status" value="2"/>
</dbReference>
<dbReference type="PANTHER" id="PTHR30185">
    <property type="entry name" value="CRYPTIC BETA-GLUCOSIDE BGL OPERON ANTITERMINATOR"/>
    <property type="match status" value="1"/>
</dbReference>
<accession>A0ABS7MIH1</accession>